<comment type="caution">
    <text evidence="10">The sequence shown here is derived from an EMBL/GenBank/DDBJ whole genome shotgun (WGS) entry which is preliminary data.</text>
</comment>
<gene>
    <name evidence="10" type="ORF">LX32DRAFT_726645</name>
</gene>
<keyword evidence="6" id="KW-0408">Iron</keyword>
<sequence length="290" mass="31167">MKMQILLLSWGLLPAVLALPLFGSLGSTVSSALSLVSSGLGLNGVTLLTPNHFTWVPPGPGDLRSPCPGLNTLANHGFIPRDGRGITLDIVQKGFKDAVNIDGGLSGAAFQQALPLNPGASFINLDMLNKHNFIEHDGSLSRRDMFFDPSNRFDQATFDAFTKYFGSATQINVTSISNARSRHALEMSLINPTFTITQAKILAPLGESAFLLTIFGSPGTPVADRSFVEYFFRNERLPVDLGWTPVATPITLGTAIQIANDIGAQTPSGVPLTYEPKVQQKREGVTFSHI</sequence>
<evidence type="ECO:0000256" key="5">
    <source>
        <dbReference type="ARBA" id="ARBA00023002"/>
    </source>
</evidence>
<reference evidence="10" key="1">
    <citation type="submission" date="2021-06" db="EMBL/GenBank/DDBJ databases">
        <title>Comparative genomics, transcriptomics and evolutionary studies reveal genomic signatures of adaptation to plant cell wall in hemibiotrophic fungi.</title>
        <authorList>
            <consortium name="DOE Joint Genome Institute"/>
            <person name="Baroncelli R."/>
            <person name="Diaz J.F."/>
            <person name="Benocci T."/>
            <person name="Peng M."/>
            <person name="Battaglia E."/>
            <person name="Haridas S."/>
            <person name="Andreopoulos W."/>
            <person name="Labutti K."/>
            <person name="Pangilinan J."/>
            <person name="Floch G.L."/>
            <person name="Makela M.R."/>
            <person name="Henrissat B."/>
            <person name="Grigoriev I.V."/>
            <person name="Crouch J.A."/>
            <person name="De Vries R.P."/>
            <person name="Sukno S.A."/>
            <person name="Thon M.R."/>
        </authorList>
    </citation>
    <scope>NUCLEOTIDE SEQUENCE</scope>
    <source>
        <strain evidence="10">MAFF235873</strain>
    </source>
</reference>
<dbReference type="InterPro" id="IPR036851">
    <property type="entry name" value="Chloroperoxidase-like_sf"/>
</dbReference>
<comment type="cofactor">
    <cofactor evidence="1">
        <name>heme b</name>
        <dbReference type="ChEBI" id="CHEBI:60344"/>
    </cofactor>
</comment>
<dbReference type="PANTHER" id="PTHR33577:SF9">
    <property type="entry name" value="PEROXIDASE STCC"/>
    <property type="match status" value="1"/>
</dbReference>
<dbReference type="AlphaFoldDB" id="A0AAD9HNH2"/>
<name>A0AAD9HNH2_9PEZI</name>
<organism evidence="10 11">
    <name type="scientific">Colletotrichum zoysiae</name>
    <dbReference type="NCBI Taxonomy" id="1216348"/>
    <lineage>
        <taxon>Eukaryota</taxon>
        <taxon>Fungi</taxon>
        <taxon>Dikarya</taxon>
        <taxon>Ascomycota</taxon>
        <taxon>Pezizomycotina</taxon>
        <taxon>Sordariomycetes</taxon>
        <taxon>Hypocreomycetidae</taxon>
        <taxon>Glomerellales</taxon>
        <taxon>Glomerellaceae</taxon>
        <taxon>Colletotrichum</taxon>
        <taxon>Colletotrichum graminicola species complex</taxon>
    </lineage>
</organism>
<dbReference type="GO" id="GO:0004601">
    <property type="term" value="F:peroxidase activity"/>
    <property type="evidence" value="ECO:0007669"/>
    <property type="project" value="UniProtKB-KW"/>
</dbReference>
<dbReference type="GO" id="GO:0046872">
    <property type="term" value="F:metal ion binding"/>
    <property type="evidence" value="ECO:0007669"/>
    <property type="project" value="UniProtKB-KW"/>
</dbReference>
<evidence type="ECO:0000256" key="7">
    <source>
        <dbReference type="ARBA" id="ARBA00025795"/>
    </source>
</evidence>
<keyword evidence="4" id="KW-0479">Metal-binding</keyword>
<feature type="domain" description="Heme haloperoxidase family profile" evidence="9">
    <location>
        <begin position="51"/>
        <end position="264"/>
    </location>
</feature>
<dbReference type="PANTHER" id="PTHR33577">
    <property type="entry name" value="STERIGMATOCYSTIN BIOSYNTHESIS PEROXIDASE STCC-RELATED"/>
    <property type="match status" value="1"/>
</dbReference>
<dbReference type="Proteomes" id="UP001232148">
    <property type="component" value="Unassembled WGS sequence"/>
</dbReference>
<dbReference type="EMBL" id="MU842841">
    <property type="protein sequence ID" value="KAK2031356.1"/>
    <property type="molecule type" value="Genomic_DNA"/>
</dbReference>
<evidence type="ECO:0000256" key="2">
    <source>
        <dbReference type="ARBA" id="ARBA00022559"/>
    </source>
</evidence>
<proteinExistence type="inferred from homology"/>
<comment type="similarity">
    <text evidence="7">Belongs to the chloroperoxidase family.</text>
</comment>
<dbReference type="Pfam" id="PF01328">
    <property type="entry name" value="Peroxidase_2"/>
    <property type="match status" value="1"/>
</dbReference>
<evidence type="ECO:0000256" key="1">
    <source>
        <dbReference type="ARBA" id="ARBA00001970"/>
    </source>
</evidence>
<dbReference type="PROSITE" id="PS51405">
    <property type="entry name" value="HEME_HALOPEROXIDASE"/>
    <property type="match status" value="1"/>
</dbReference>
<keyword evidence="5" id="KW-0560">Oxidoreductase</keyword>
<feature type="signal peptide" evidence="8">
    <location>
        <begin position="1"/>
        <end position="18"/>
    </location>
</feature>
<keyword evidence="3" id="KW-0349">Heme</keyword>
<keyword evidence="2" id="KW-0575">Peroxidase</keyword>
<dbReference type="SUPFAM" id="SSF47571">
    <property type="entry name" value="Cloroperoxidase"/>
    <property type="match status" value="1"/>
</dbReference>
<evidence type="ECO:0000256" key="6">
    <source>
        <dbReference type="ARBA" id="ARBA00023004"/>
    </source>
</evidence>
<keyword evidence="11" id="KW-1185">Reference proteome</keyword>
<evidence type="ECO:0000313" key="11">
    <source>
        <dbReference type="Proteomes" id="UP001232148"/>
    </source>
</evidence>
<evidence type="ECO:0000313" key="10">
    <source>
        <dbReference type="EMBL" id="KAK2031356.1"/>
    </source>
</evidence>
<accession>A0AAD9HNH2</accession>
<feature type="chain" id="PRO_5042142669" evidence="8">
    <location>
        <begin position="19"/>
        <end position="290"/>
    </location>
</feature>
<evidence type="ECO:0000256" key="8">
    <source>
        <dbReference type="SAM" id="SignalP"/>
    </source>
</evidence>
<dbReference type="Gene3D" id="1.10.489.10">
    <property type="entry name" value="Chloroperoxidase-like"/>
    <property type="match status" value="1"/>
</dbReference>
<evidence type="ECO:0000256" key="4">
    <source>
        <dbReference type="ARBA" id="ARBA00022723"/>
    </source>
</evidence>
<keyword evidence="8" id="KW-0732">Signal</keyword>
<evidence type="ECO:0000256" key="3">
    <source>
        <dbReference type="ARBA" id="ARBA00022617"/>
    </source>
</evidence>
<evidence type="ECO:0000259" key="9">
    <source>
        <dbReference type="PROSITE" id="PS51405"/>
    </source>
</evidence>
<dbReference type="InterPro" id="IPR000028">
    <property type="entry name" value="Chloroperoxidase"/>
</dbReference>
<protein>
    <submittedName>
        <fullName evidence="10">Cloroperoxidase</fullName>
    </submittedName>
</protein>